<proteinExistence type="predicted"/>
<dbReference type="Proteomes" id="UP000230423">
    <property type="component" value="Unassembled WGS sequence"/>
</dbReference>
<dbReference type="AlphaFoldDB" id="A0A2G9UM93"/>
<gene>
    <name evidence="1" type="ORF">TELCIR_06828</name>
</gene>
<organism evidence="1 2">
    <name type="scientific">Teladorsagia circumcincta</name>
    <name type="common">Brown stomach worm</name>
    <name type="synonym">Ostertagia circumcincta</name>
    <dbReference type="NCBI Taxonomy" id="45464"/>
    <lineage>
        <taxon>Eukaryota</taxon>
        <taxon>Metazoa</taxon>
        <taxon>Ecdysozoa</taxon>
        <taxon>Nematoda</taxon>
        <taxon>Chromadorea</taxon>
        <taxon>Rhabditida</taxon>
        <taxon>Rhabditina</taxon>
        <taxon>Rhabditomorpha</taxon>
        <taxon>Strongyloidea</taxon>
        <taxon>Trichostrongylidae</taxon>
        <taxon>Teladorsagia</taxon>
    </lineage>
</organism>
<protein>
    <submittedName>
        <fullName evidence="1">Uncharacterized protein</fullName>
    </submittedName>
</protein>
<evidence type="ECO:0000313" key="2">
    <source>
        <dbReference type="Proteomes" id="UP000230423"/>
    </source>
</evidence>
<reference evidence="1 2" key="1">
    <citation type="submission" date="2015-09" db="EMBL/GenBank/DDBJ databases">
        <title>Draft genome of the parasitic nematode Teladorsagia circumcincta isolate WARC Sus (inbred).</title>
        <authorList>
            <person name="Mitreva M."/>
        </authorList>
    </citation>
    <scope>NUCLEOTIDE SEQUENCE [LARGE SCALE GENOMIC DNA]</scope>
    <source>
        <strain evidence="1 2">S</strain>
    </source>
</reference>
<accession>A0A2G9UM93</accession>
<dbReference type="EMBL" id="KZ345999">
    <property type="protein sequence ID" value="PIO71276.1"/>
    <property type="molecule type" value="Genomic_DNA"/>
</dbReference>
<evidence type="ECO:0000313" key="1">
    <source>
        <dbReference type="EMBL" id="PIO71276.1"/>
    </source>
</evidence>
<keyword evidence="2" id="KW-1185">Reference proteome</keyword>
<name>A0A2G9UM93_TELCI</name>
<sequence length="86" mass="10204">MAYLRMYTWINVTCYQEKSDYPRETGNDINPTGTPSKQLCREDDGVALTFRRASCHATSRWRLRHRTRLVHEALRRYTRAETLVLV</sequence>